<dbReference type="InterPro" id="IPR001264">
    <property type="entry name" value="Glyco_trans_51"/>
</dbReference>
<dbReference type="GO" id="GO:0006508">
    <property type="term" value="P:proteolysis"/>
    <property type="evidence" value="ECO:0007669"/>
    <property type="project" value="UniProtKB-KW"/>
</dbReference>
<dbReference type="GO" id="GO:0004180">
    <property type="term" value="F:carboxypeptidase activity"/>
    <property type="evidence" value="ECO:0007669"/>
    <property type="project" value="UniProtKB-KW"/>
</dbReference>
<keyword evidence="4" id="KW-0808">Transferase</keyword>
<organism evidence="13 14">
    <name type="scientific">Fusobacterium ulcerans</name>
    <dbReference type="NCBI Taxonomy" id="861"/>
    <lineage>
        <taxon>Bacteria</taxon>
        <taxon>Fusobacteriati</taxon>
        <taxon>Fusobacteriota</taxon>
        <taxon>Fusobacteriia</taxon>
        <taxon>Fusobacteriales</taxon>
        <taxon>Fusobacteriaceae</taxon>
        <taxon>Fusobacterium</taxon>
    </lineage>
</organism>
<protein>
    <recommendedName>
        <fullName evidence="7">peptidoglycan glycosyltransferase</fullName>
        <ecNumber evidence="7">2.4.99.28</ecNumber>
    </recommendedName>
</protein>
<evidence type="ECO:0000313" key="14">
    <source>
        <dbReference type="Proteomes" id="UP000249008"/>
    </source>
</evidence>
<evidence type="ECO:0000256" key="1">
    <source>
        <dbReference type="ARBA" id="ARBA00022645"/>
    </source>
</evidence>
<keyword evidence="9" id="KW-1133">Transmembrane helix</keyword>
<dbReference type="EC" id="2.4.99.28" evidence="7"/>
<dbReference type="InterPro" id="IPR050396">
    <property type="entry name" value="Glycosyltr_51/Transpeptidase"/>
</dbReference>
<evidence type="ECO:0000256" key="6">
    <source>
        <dbReference type="ARBA" id="ARBA00023268"/>
    </source>
</evidence>
<comment type="catalytic activity">
    <reaction evidence="8">
        <text>[GlcNAc-(1-&gt;4)-Mur2Ac(oyl-L-Ala-gamma-D-Glu-L-Lys-D-Ala-D-Ala)](n)-di-trans,octa-cis-undecaprenyl diphosphate + beta-D-GlcNAc-(1-&gt;4)-Mur2Ac(oyl-L-Ala-gamma-D-Glu-L-Lys-D-Ala-D-Ala)-di-trans,octa-cis-undecaprenyl diphosphate = [GlcNAc-(1-&gt;4)-Mur2Ac(oyl-L-Ala-gamma-D-Glu-L-Lys-D-Ala-D-Ala)](n+1)-di-trans,octa-cis-undecaprenyl diphosphate + di-trans,octa-cis-undecaprenyl diphosphate + H(+)</text>
        <dbReference type="Rhea" id="RHEA:23708"/>
        <dbReference type="Rhea" id="RHEA-COMP:9602"/>
        <dbReference type="Rhea" id="RHEA-COMP:9603"/>
        <dbReference type="ChEBI" id="CHEBI:15378"/>
        <dbReference type="ChEBI" id="CHEBI:58405"/>
        <dbReference type="ChEBI" id="CHEBI:60033"/>
        <dbReference type="ChEBI" id="CHEBI:78435"/>
        <dbReference type="EC" id="2.4.99.28"/>
    </reaction>
</comment>
<feature type="transmembrane region" description="Helical" evidence="9">
    <location>
        <begin position="5"/>
        <end position="24"/>
    </location>
</feature>
<dbReference type="PANTHER" id="PTHR32282:SF15">
    <property type="entry name" value="PENICILLIN-BINDING PROTEIN 1C"/>
    <property type="match status" value="1"/>
</dbReference>
<dbReference type="SUPFAM" id="SSF53955">
    <property type="entry name" value="Lysozyme-like"/>
    <property type="match status" value="1"/>
</dbReference>
<keyword evidence="6" id="KW-0511">Multifunctional enzyme</keyword>
<dbReference type="GO" id="GO:0008955">
    <property type="term" value="F:peptidoglycan glycosyltransferase activity"/>
    <property type="evidence" value="ECO:0007669"/>
    <property type="project" value="UniProtKB-EC"/>
</dbReference>
<dbReference type="GeneID" id="78453439"/>
<dbReference type="GO" id="GO:0030288">
    <property type="term" value="C:outer membrane-bounded periplasmic space"/>
    <property type="evidence" value="ECO:0007669"/>
    <property type="project" value="TreeGrafter"/>
</dbReference>
<feature type="domain" description="Glycosyl transferase family 51" evidence="11">
    <location>
        <begin position="53"/>
        <end position="222"/>
    </location>
</feature>
<evidence type="ECO:0000256" key="8">
    <source>
        <dbReference type="ARBA" id="ARBA00049902"/>
    </source>
</evidence>
<keyword evidence="9" id="KW-0472">Membrane</keyword>
<dbReference type="NCBIfam" id="TIGR02073">
    <property type="entry name" value="PBP_1c"/>
    <property type="match status" value="1"/>
</dbReference>
<dbReference type="AlphaFoldDB" id="A0AAX2JE59"/>
<evidence type="ECO:0000259" key="11">
    <source>
        <dbReference type="Pfam" id="PF00912"/>
    </source>
</evidence>
<evidence type="ECO:0000256" key="4">
    <source>
        <dbReference type="ARBA" id="ARBA00022679"/>
    </source>
</evidence>
<dbReference type="SUPFAM" id="SSF56601">
    <property type="entry name" value="beta-lactamase/transpeptidase-like"/>
    <property type="match status" value="1"/>
</dbReference>
<dbReference type="InterPro" id="IPR012338">
    <property type="entry name" value="Beta-lactam/transpept-like"/>
</dbReference>
<dbReference type="Proteomes" id="UP000249008">
    <property type="component" value="Chromosome 1"/>
</dbReference>
<evidence type="ECO:0000256" key="3">
    <source>
        <dbReference type="ARBA" id="ARBA00022676"/>
    </source>
</evidence>
<dbReference type="InterPro" id="IPR036950">
    <property type="entry name" value="PBP_transglycosylase"/>
</dbReference>
<dbReference type="EMBL" id="LS483487">
    <property type="protein sequence ID" value="SQJ06920.1"/>
    <property type="molecule type" value="Genomic_DNA"/>
</dbReference>
<evidence type="ECO:0000313" key="13">
    <source>
        <dbReference type="EMBL" id="SQJ06920.1"/>
    </source>
</evidence>
<dbReference type="InterPro" id="IPR023346">
    <property type="entry name" value="Lysozyme-like_dom_sf"/>
</dbReference>
<gene>
    <name evidence="13" type="primary">pbpD</name>
    <name evidence="13" type="ORF">NCTC12112_02151</name>
</gene>
<dbReference type="KEGG" id="ful:C4N20_01370"/>
<evidence type="ECO:0000259" key="10">
    <source>
        <dbReference type="Pfam" id="PF00905"/>
    </source>
</evidence>
<dbReference type="InterPro" id="IPR009647">
    <property type="entry name" value="PBP_C"/>
</dbReference>
<keyword evidence="1" id="KW-0121">Carboxypeptidase</keyword>
<feature type="domain" description="Penicillin-binding protein transpeptidase" evidence="10">
    <location>
        <begin position="300"/>
        <end position="541"/>
    </location>
</feature>
<dbReference type="Pfam" id="PF00905">
    <property type="entry name" value="Transpeptidase"/>
    <property type="match status" value="1"/>
</dbReference>
<sequence>MKKRYLIFSGIVLSGIILTSWTYLKYDTDKISSTFEERYSQVVLDDKNDILGAYLNKNEQWHLKSTDKIPEKLKEAVLNYEDKNFYSHRGVDAKAIIRAVRDNIFQRRRTGGSTVTMQVAKVLEPKQRSYFNKYKEIVHALKIERKFSKDEILSMYLNNAPYGGNIVGYKTASLLYFQKNPDELTWAEGALLAVLPNSPGLMHVERNRDRLINKRNALLKKLLDRGVIDERQYALSKMEPIPEKRYRFRSLAPHLTRRLTQESNEKIINSTINSQLQEKIEKVVKDYSEYLKGEGIGNAAVLVVDNKTYEVKVYVGSQNFYDFSTNGQVDGITAKRSPGSVLKPFLYALAIDEGIAAPESKIPDVPLYFSNFSPQNANKKYYGLIEMREALIKSLNIPFVSLLKEYKDDKFFYFLKEVLDFKDNNPSRYGLSLILGTKELSVENIAKLYTGLGNYGNFKDLKYTRDGQEEKGDQLISRGAAYLTLDTIRQLERPGLESMYREKNPVSWKTGTSYGRRDGWAAGVTPDWTVVVWVGNFTGESNSNLSGVVSAGKLLFNVFNVLPKKTTLFKLPEEDLEIIKVDQETGYRMKFDVPSKEILYPVGAKPLKLSPYYKKVFLNKDGEEIDSRNEDFTEKEEKVVLNYPIEIINYFIRQNMDVSNIFSSKIKEKSVKFIYPINNLKIVIPKDFDGEKSVIVKVANLKKQNLYWYINKEYIGRDRDKEKSLNLKEGEYEITVVAENGETEKVKFEIVKNRAGRK</sequence>
<dbReference type="RefSeq" id="WP_005981648.1">
    <property type="nucleotide sequence ID" value="NZ_CABKNW010000005.1"/>
</dbReference>
<dbReference type="GO" id="GO:0009252">
    <property type="term" value="P:peptidoglycan biosynthetic process"/>
    <property type="evidence" value="ECO:0007669"/>
    <property type="project" value="InterPro"/>
</dbReference>
<name>A0AAX2JE59_9FUSO</name>
<keyword evidence="5" id="KW-0378">Hydrolase</keyword>
<dbReference type="Gene3D" id="3.40.710.10">
    <property type="entry name" value="DD-peptidase/beta-lactamase superfamily"/>
    <property type="match status" value="1"/>
</dbReference>
<evidence type="ECO:0000256" key="9">
    <source>
        <dbReference type="SAM" id="Phobius"/>
    </source>
</evidence>
<dbReference type="InterPro" id="IPR001460">
    <property type="entry name" value="PCN-bd_Tpept"/>
</dbReference>
<dbReference type="InterPro" id="IPR011815">
    <property type="entry name" value="PBP_1c"/>
</dbReference>
<dbReference type="Gene3D" id="1.10.3810.10">
    <property type="entry name" value="Biosynthetic peptidoglycan transglycosylase-like"/>
    <property type="match status" value="1"/>
</dbReference>
<evidence type="ECO:0000256" key="2">
    <source>
        <dbReference type="ARBA" id="ARBA00022670"/>
    </source>
</evidence>
<feature type="domain" description="Penicillin-binding C-terminal" evidence="12">
    <location>
        <begin position="668"/>
        <end position="748"/>
    </location>
</feature>
<proteinExistence type="predicted"/>
<evidence type="ECO:0000256" key="7">
    <source>
        <dbReference type="ARBA" id="ARBA00044770"/>
    </source>
</evidence>
<keyword evidence="3" id="KW-0328">Glycosyltransferase</keyword>
<accession>A0AAX2JE59</accession>
<dbReference type="Pfam" id="PF00912">
    <property type="entry name" value="Transgly"/>
    <property type="match status" value="1"/>
</dbReference>
<evidence type="ECO:0000259" key="12">
    <source>
        <dbReference type="Pfam" id="PF06832"/>
    </source>
</evidence>
<dbReference type="Pfam" id="PF06832">
    <property type="entry name" value="BiPBP_C"/>
    <property type="match status" value="1"/>
</dbReference>
<keyword evidence="2" id="KW-0645">Protease</keyword>
<dbReference type="GO" id="GO:0008658">
    <property type="term" value="F:penicillin binding"/>
    <property type="evidence" value="ECO:0007669"/>
    <property type="project" value="InterPro"/>
</dbReference>
<reference evidence="13 14" key="1">
    <citation type="submission" date="2018-06" db="EMBL/GenBank/DDBJ databases">
        <authorList>
            <consortium name="Pathogen Informatics"/>
            <person name="Doyle S."/>
        </authorList>
    </citation>
    <scope>NUCLEOTIDE SEQUENCE [LARGE SCALE GENOMIC DNA]</scope>
    <source>
        <strain evidence="13 14">NCTC12112</strain>
    </source>
</reference>
<dbReference type="PANTHER" id="PTHR32282">
    <property type="entry name" value="BINDING PROTEIN TRANSPEPTIDASE, PUTATIVE-RELATED"/>
    <property type="match status" value="1"/>
</dbReference>
<keyword evidence="9" id="KW-0812">Transmembrane</keyword>
<evidence type="ECO:0000256" key="5">
    <source>
        <dbReference type="ARBA" id="ARBA00022801"/>
    </source>
</evidence>